<dbReference type="PATRIC" id="fig|1279009.4.peg.3086"/>
<proteinExistence type="predicted"/>
<keyword evidence="2 4" id="KW-0067">ATP-binding</keyword>
<dbReference type="STRING" id="1279009.ADICEAN_03041"/>
<dbReference type="GO" id="GO:0004386">
    <property type="term" value="F:helicase activity"/>
    <property type="evidence" value="ECO:0007669"/>
    <property type="project" value="UniProtKB-KW"/>
</dbReference>
<comment type="caution">
    <text evidence="4">The sequence shown here is derived from an EMBL/GenBank/DDBJ whole genome shotgun (WGS) entry which is preliminary data.</text>
</comment>
<organism evidence="4 5">
    <name type="scientific">Cesiribacter andamanensis AMV16</name>
    <dbReference type="NCBI Taxonomy" id="1279009"/>
    <lineage>
        <taxon>Bacteria</taxon>
        <taxon>Pseudomonadati</taxon>
        <taxon>Bacteroidota</taxon>
        <taxon>Cytophagia</taxon>
        <taxon>Cytophagales</taxon>
        <taxon>Cesiribacteraceae</taxon>
        <taxon>Cesiribacter</taxon>
    </lineage>
</organism>
<dbReference type="InterPro" id="IPR013689">
    <property type="entry name" value="RNA_helicase_ATP-dep_HrpB_C"/>
</dbReference>
<evidence type="ECO:0000256" key="2">
    <source>
        <dbReference type="ARBA" id="ARBA00022806"/>
    </source>
</evidence>
<evidence type="ECO:0000313" key="4">
    <source>
        <dbReference type="EMBL" id="EMR01845.1"/>
    </source>
</evidence>
<sequence>MQQWQARVLSLRQWRPQEAWPEVSTERLLATAADWLAPYLRGVRRRDDFKRLELLQILQSSLPWELQQQLARLAPLSLEVPTGSQIRLEYRPDGSPPILAVRLQEVFGLLETPRINEDHTPVLMHLLSPGYRPVQVTQDLHSFWKNGYAEVRKEIRGRYPKHHWPEDPWTAEAVRGVKRKK</sequence>
<dbReference type="EMBL" id="AODQ01000087">
    <property type="protein sequence ID" value="EMR01845.1"/>
    <property type="molecule type" value="Genomic_DNA"/>
</dbReference>
<protein>
    <submittedName>
        <fullName evidence="4">ATP-dependent RNA helicase HrpB</fullName>
    </submittedName>
</protein>
<dbReference type="GO" id="GO:0016787">
    <property type="term" value="F:hydrolase activity"/>
    <property type="evidence" value="ECO:0007669"/>
    <property type="project" value="UniProtKB-KW"/>
</dbReference>
<evidence type="ECO:0000256" key="1">
    <source>
        <dbReference type="ARBA" id="ARBA00022801"/>
    </source>
</evidence>
<name>M7NJ97_9BACT</name>
<feature type="domain" description="ATP-dependent RNA helicase HrpB C-terminal" evidence="3">
    <location>
        <begin position="35"/>
        <end position="168"/>
    </location>
</feature>
<dbReference type="AlphaFoldDB" id="M7NJ97"/>
<accession>M7NJ97</accession>
<reference evidence="4 5" key="1">
    <citation type="journal article" date="2013" name="Genome Announc.">
        <title>Draft Genome Sequence of Cesiribacter andamanensis Strain AMV16T, Isolated from a Soil Sample from a Mud Volcano in the Andaman Islands, India.</title>
        <authorList>
            <person name="Shivaji S."/>
            <person name="Ara S."/>
            <person name="Begum Z."/>
            <person name="Srinivas T.N."/>
            <person name="Singh A."/>
            <person name="Kumar Pinnaka A."/>
        </authorList>
    </citation>
    <scope>NUCLEOTIDE SEQUENCE [LARGE SCALE GENOMIC DNA]</scope>
    <source>
        <strain evidence="4 5">AMV16</strain>
    </source>
</reference>
<keyword evidence="2 4" id="KW-0547">Nucleotide-binding</keyword>
<dbReference type="PANTHER" id="PTHR43519">
    <property type="entry name" value="ATP-DEPENDENT RNA HELICASE HRPB"/>
    <property type="match status" value="1"/>
</dbReference>
<dbReference type="Proteomes" id="UP000011910">
    <property type="component" value="Unassembled WGS sequence"/>
</dbReference>
<keyword evidence="1" id="KW-0378">Hydrolase</keyword>
<evidence type="ECO:0000259" key="3">
    <source>
        <dbReference type="Pfam" id="PF08482"/>
    </source>
</evidence>
<dbReference type="eggNOG" id="COG1643">
    <property type="taxonomic scope" value="Bacteria"/>
</dbReference>
<keyword evidence="5" id="KW-1185">Reference proteome</keyword>
<gene>
    <name evidence="4" type="ORF">ADICEAN_03041</name>
</gene>
<evidence type="ECO:0000313" key="5">
    <source>
        <dbReference type="Proteomes" id="UP000011910"/>
    </source>
</evidence>
<dbReference type="Pfam" id="PF08482">
    <property type="entry name" value="HrpB_C"/>
    <property type="match status" value="1"/>
</dbReference>
<keyword evidence="2 4" id="KW-0347">Helicase</keyword>
<dbReference type="PANTHER" id="PTHR43519:SF1">
    <property type="entry name" value="ATP-DEPENDENT RNA HELICASE HRPB"/>
    <property type="match status" value="1"/>
</dbReference>